<dbReference type="Gene3D" id="1.10.150.130">
    <property type="match status" value="1"/>
</dbReference>
<dbReference type="InterPro" id="IPR035386">
    <property type="entry name" value="Arm-DNA-bind_5"/>
</dbReference>
<keyword evidence="4" id="KW-0233">DNA recombination</keyword>
<dbReference type="SUPFAM" id="SSF56349">
    <property type="entry name" value="DNA breaking-rejoining enzymes"/>
    <property type="match status" value="1"/>
</dbReference>
<reference evidence="9" key="1">
    <citation type="submission" date="2021-03" db="EMBL/GenBank/DDBJ databases">
        <title>Assistant Professor.</title>
        <authorList>
            <person name="Huq M.A."/>
        </authorList>
    </citation>
    <scope>NUCLEOTIDE SEQUENCE [LARGE SCALE GENOMIC DNA]</scope>
    <source>
        <strain evidence="9">MAH-28</strain>
    </source>
</reference>
<keyword evidence="3 5" id="KW-0238">DNA-binding</keyword>
<evidence type="ECO:0000313" key="9">
    <source>
        <dbReference type="Proteomes" id="UP000679126"/>
    </source>
</evidence>
<dbReference type="InterPro" id="IPR002104">
    <property type="entry name" value="Integrase_catalytic"/>
</dbReference>
<dbReference type="InterPro" id="IPR010998">
    <property type="entry name" value="Integrase_recombinase_N"/>
</dbReference>
<feature type="domain" description="Core-binding (CB)" evidence="7">
    <location>
        <begin position="99"/>
        <end position="181"/>
    </location>
</feature>
<dbReference type="InterPro" id="IPR013762">
    <property type="entry name" value="Integrase-like_cat_sf"/>
</dbReference>
<evidence type="ECO:0000256" key="2">
    <source>
        <dbReference type="ARBA" id="ARBA00022908"/>
    </source>
</evidence>
<dbReference type="InterPro" id="IPR025269">
    <property type="entry name" value="SAM-like_dom"/>
</dbReference>
<protein>
    <submittedName>
        <fullName evidence="8">Site-specific integrase</fullName>
    </submittedName>
</protein>
<sequence>MKISPIIHAHRPNSKGLCPIVIRISINGKRIYKPTGEAVPESQWDGHVKSSYPNAKLINAKVEKLISDLKGELLKEELQDRDVTPEVVVKKLAPKVKKMDFYKYCESLLIEWKGEKKDSTLEKYKHELSKIRRYAPHLQFSDVTPEWLKAYEIYQRKELGNMPNTLWRSFKNLKTFFKTALKNRVIKEDPFLHYSTPTFKGGSRGHLTARELDRFIATIDRVTGADLPAGWFFVFSCLTGLRYSDCHQFRSSLHVREGKRLLLNMVKTSEDVSIIITPKIRQALVRIAPFEGKMPTNQECNRAVKVIAAKAGIRKKLTFHCARHTFGYSCAEANVPIEVAAKLMGHRNTKVTSVYYHISNDNVDQWMMKLHG</sequence>
<dbReference type="InterPro" id="IPR050090">
    <property type="entry name" value="Tyrosine_recombinase_XerCD"/>
</dbReference>
<dbReference type="Pfam" id="PF13102">
    <property type="entry name" value="Phage_int_SAM_5"/>
    <property type="match status" value="1"/>
</dbReference>
<evidence type="ECO:0000256" key="5">
    <source>
        <dbReference type="PROSITE-ProRule" id="PRU01248"/>
    </source>
</evidence>
<keyword evidence="9" id="KW-1185">Reference proteome</keyword>
<dbReference type="PROSITE" id="PS51900">
    <property type="entry name" value="CB"/>
    <property type="match status" value="1"/>
</dbReference>
<feature type="domain" description="Tyr recombinase" evidence="6">
    <location>
        <begin position="202"/>
        <end position="368"/>
    </location>
</feature>
<evidence type="ECO:0000259" key="6">
    <source>
        <dbReference type="PROSITE" id="PS51898"/>
    </source>
</evidence>
<dbReference type="Gene3D" id="1.10.443.10">
    <property type="entry name" value="Intergrase catalytic core"/>
    <property type="match status" value="1"/>
</dbReference>
<gene>
    <name evidence="8" type="ORF">J7I43_06695</name>
</gene>
<dbReference type="InterPro" id="IPR011010">
    <property type="entry name" value="DNA_brk_join_enz"/>
</dbReference>
<evidence type="ECO:0000256" key="1">
    <source>
        <dbReference type="ARBA" id="ARBA00008857"/>
    </source>
</evidence>
<comment type="caution">
    <text evidence="8">The sequence shown here is derived from an EMBL/GenBank/DDBJ whole genome shotgun (WGS) entry which is preliminary data.</text>
</comment>
<comment type="similarity">
    <text evidence="1">Belongs to the 'phage' integrase family.</text>
</comment>
<evidence type="ECO:0000256" key="3">
    <source>
        <dbReference type="ARBA" id="ARBA00023125"/>
    </source>
</evidence>
<dbReference type="CDD" id="cd01185">
    <property type="entry name" value="INTN1_C_like"/>
    <property type="match status" value="1"/>
</dbReference>
<dbReference type="Pfam" id="PF17293">
    <property type="entry name" value="Arm-DNA-bind_5"/>
    <property type="match status" value="1"/>
</dbReference>
<dbReference type="PANTHER" id="PTHR30349">
    <property type="entry name" value="PHAGE INTEGRASE-RELATED"/>
    <property type="match status" value="1"/>
</dbReference>
<dbReference type="PROSITE" id="PS51898">
    <property type="entry name" value="TYR_RECOMBINASE"/>
    <property type="match status" value="1"/>
</dbReference>
<keyword evidence="2" id="KW-0229">DNA integration</keyword>
<dbReference type="EMBL" id="JAGHKP010000001">
    <property type="protein sequence ID" value="MBO9151889.1"/>
    <property type="molecule type" value="Genomic_DNA"/>
</dbReference>
<evidence type="ECO:0000313" key="8">
    <source>
        <dbReference type="EMBL" id="MBO9151889.1"/>
    </source>
</evidence>
<dbReference type="Pfam" id="PF00589">
    <property type="entry name" value="Phage_integrase"/>
    <property type="match status" value="1"/>
</dbReference>
<evidence type="ECO:0000256" key="4">
    <source>
        <dbReference type="ARBA" id="ARBA00023172"/>
    </source>
</evidence>
<dbReference type="PANTHER" id="PTHR30349:SF64">
    <property type="entry name" value="PROPHAGE INTEGRASE INTD-RELATED"/>
    <property type="match status" value="1"/>
</dbReference>
<accession>A0ABS3YB43</accession>
<proteinExistence type="inferred from homology"/>
<dbReference type="InterPro" id="IPR044068">
    <property type="entry name" value="CB"/>
</dbReference>
<organism evidence="8 9">
    <name type="scientific">Chitinophaga chungangae</name>
    <dbReference type="NCBI Taxonomy" id="2821488"/>
    <lineage>
        <taxon>Bacteria</taxon>
        <taxon>Pseudomonadati</taxon>
        <taxon>Bacteroidota</taxon>
        <taxon>Chitinophagia</taxon>
        <taxon>Chitinophagales</taxon>
        <taxon>Chitinophagaceae</taxon>
        <taxon>Chitinophaga</taxon>
    </lineage>
</organism>
<dbReference type="RefSeq" id="WP_209144518.1">
    <property type="nucleotide sequence ID" value="NZ_JAGHKP010000001.1"/>
</dbReference>
<dbReference type="Proteomes" id="UP000679126">
    <property type="component" value="Unassembled WGS sequence"/>
</dbReference>
<name>A0ABS3YB43_9BACT</name>
<evidence type="ECO:0000259" key="7">
    <source>
        <dbReference type="PROSITE" id="PS51900"/>
    </source>
</evidence>